<evidence type="ECO:0000313" key="5">
    <source>
        <dbReference type="Proteomes" id="UP000593591"/>
    </source>
</evidence>
<dbReference type="EMBL" id="CP031517">
    <property type="protein sequence ID" value="QOS40611.1"/>
    <property type="molecule type" value="Genomic_DNA"/>
</dbReference>
<gene>
    <name evidence="3" type="ORF">DYE49_09115</name>
    <name evidence="2" type="ORF">HNP77_002469</name>
</gene>
<dbReference type="KEGG" id="trc:DYE49_09115"/>
<dbReference type="Proteomes" id="UP000593591">
    <property type="component" value="Chromosome"/>
</dbReference>
<reference evidence="3 5" key="1">
    <citation type="submission" date="2018-08" db="EMBL/GenBank/DDBJ databases">
        <title>The first complete genome of Treponema rectale (CHPAT), a commensal spirochete of the bovine rectum.</title>
        <authorList>
            <person name="Staton G.J."/>
            <person name="Clegg S.R."/>
            <person name="Carter S.D."/>
            <person name="Radford A.D."/>
            <person name="Darby A."/>
            <person name="Hall N."/>
            <person name="Birtles R.J."/>
            <person name="Evans N.J."/>
        </authorList>
    </citation>
    <scope>NUCLEOTIDE SEQUENCE [LARGE SCALE GENOMIC DNA]</scope>
    <source>
        <strain evidence="3 5">CHPA</strain>
    </source>
</reference>
<dbReference type="AlphaFoldDB" id="A0A840SBF0"/>
<evidence type="ECO:0000313" key="3">
    <source>
        <dbReference type="EMBL" id="QOS40611.1"/>
    </source>
</evidence>
<proteinExistence type="predicted"/>
<evidence type="ECO:0000256" key="1">
    <source>
        <dbReference type="SAM" id="SignalP"/>
    </source>
</evidence>
<dbReference type="RefSeq" id="WP_184653800.1">
    <property type="nucleotide sequence ID" value="NZ_JACHFR010000005.1"/>
</dbReference>
<reference evidence="2 4" key="2">
    <citation type="submission" date="2020-08" db="EMBL/GenBank/DDBJ databases">
        <title>Genomic Encyclopedia of Type Strains, Phase IV (KMG-IV): sequencing the most valuable type-strain genomes for metagenomic binning, comparative biology and taxonomic classification.</title>
        <authorList>
            <person name="Goeker M."/>
        </authorList>
    </citation>
    <scope>NUCLEOTIDE SEQUENCE [LARGE SCALE GENOMIC DNA]</scope>
    <source>
        <strain evidence="2 4">DSM 103679</strain>
    </source>
</reference>
<feature type="signal peptide" evidence="1">
    <location>
        <begin position="1"/>
        <end position="21"/>
    </location>
</feature>
<feature type="chain" id="PRO_5036418352" description="Lipoprotein" evidence="1">
    <location>
        <begin position="22"/>
        <end position="134"/>
    </location>
</feature>
<name>A0A840SBF0_9SPIR</name>
<protein>
    <recommendedName>
        <fullName evidence="6">Lipoprotein</fullName>
    </recommendedName>
</protein>
<dbReference type="Proteomes" id="UP000578697">
    <property type="component" value="Unassembled WGS sequence"/>
</dbReference>
<accession>A0A840SBF0</accession>
<evidence type="ECO:0008006" key="6">
    <source>
        <dbReference type="Google" id="ProtNLM"/>
    </source>
</evidence>
<dbReference type="EMBL" id="JACHFR010000005">
    <property type="protein sequence ID" value="MBB5220079.1"/>
    <property type="molecule type" value="Genomic_DNA"/>
</dbReference>
<keyword evidence="4" id="KW-1185">Reference proteome</keyword>
<evidence type="ECO:0000313" key="4">
    <source>
        <dbReference type="Proteomes" id="UP000578697"/>
    </source>
</evidence>
<organism evidence="2 4">
    <name type="scientific">Treponema rectale</name>
    <dbReference type="NCBI Taxonomy" id="744512"/>
    <lineage>
        <taxon>Bacteria</taxon>
        <taxon>Pseudomonadati</taxon>
        <taxon>Spirochaetota</taxon>
        <taxon>Spirochaetia</taxon>
        <taxon>Spirochaetales</taxon>
        <taxon>Treponemataceae</taxon>
        <taxon>Treponema</taxon>
    </lineage>
</organism>
<sequence length="134" mass="15298">MKKIFKILSILVMVFVLFSCANPSSNPEEPTVTEPQGYSITFVAEDPRYDQPLADLLNSLPDYKNLEEGTEVELPTVAYLTYISDDDYEYTLERTESTNYEGKMFYEGDITSVVIGNEDIEIKFRIPGFDQVLN</sequence>
<dbReference type="PROSITE" id="PS51257">
    <property type="entry name" value="PROKAR_LIPOPROTEIN"/>
    <property type="match status" value="1"/>
</dbReference>
<keyword evidence="1" id="KW-0732">Signal</keyword>
<evidence type="ECO:0000313" key="2">
    <source>
        <dbReference type="EMBL" id="MBB5220079.1"/>
    </source>
</evidence>